<feature type="region of interest" description="Disordered" evidence="1">
    <location>
        <begin position="1"/>
        <end position="20"/>
    </location>
</feature>
<feature type="compositionally biased region" description="Polar residues" evidence="1">
    <location>
        <begin position="1"/>
        <end position="19"/>
    </location>
</feature>
<proteinExistence type="predicted"/>
<name>A0A392MFY9_9FABA</name>
<evidence type="ECO:0000313" key="3">
    <source>
        <dbReference type="Proteomes" id="UP000265520"/>
    </source>
</evidence>
<feature type="non-terminal residue" evidence="2">
    <location>
        <position position="55"/>
    </location>
</feature>
<evidence type="ECO:0000256" key="1">
    <source>
        <dbReference type="SAM" id="MobiDB-lite"/>
    </source>
</evidence>
<protein>
    <submittedName>
        <fullName evidence="2">Uncharacterized protein</fullName>
    </submittedName>
</protein>
<accession>A0A392MFY9</accession>
<keyword evidence="3" id="KW-1185">Reference proteome</keyword>
<sequence>MDSIDTAASSSSCLSNPNFTGKPVEQAEKDLCSADIVNYPEKNARKEEKKKIERI</sequence>
<comment type="caution">
    <text evidence="2">The sequence shown here is derived from an EMBL/GenBank/DDBJ whole genome shotgun (WGS) entry which is preliminary data.</text>
</comment>
<dbReference type="Proteomes" id="UP000265520">
    <property type="component" value="Unassembled WGS sequence"/>
</dbReference>
<dbReference type="EMBL" id="LXQA010009738">
    <property type="protein sequence ID" value="MCH86103.1"/>
    <property type="molecule type" value="Genomic_DNA"/>
</dbReference>
<evidence type="ECO:0000313" key="2">
    <source>
        <dbReference type="EMBL" id="MCH86103.1"/>
    </source>
</evidence>
<dbReference type="AlphaFoldDB" id="A0A392MFY9"/>
<gene>
    <name evidence="2" type="ORF">A2U01_0006957</name>
</gene>
<organism evidence="2 3">
    <name type="scientific">Trifolium medium</name>
    <dbReference type="NCBI Taxonomy" id="97028"/>
    <lineage>
        <taxon>Eukaryota</taxon>
        <taxon>Viridiplantae</taxon>
        <taxon>Streptophyta</taxon>
        <taxon>Embryophyta</taxon>
        <taxon>Tracheophyta</taxon>
        <taxon>Spermatophyta</taxon>
        <taxon>Magnoliopsida</taxon>
        <taxon>eudicotyledons</taxon>
        <taxon>Gunneridae</taxon>
        <taxon>Pentapetalae</taxon>
        <taxon>rosids</taxon>
        <taxon>fabids</taxon>
        <taxon>Fabales</taxon>
        <taxon>Fabaceae</taxon>
        <taxon>Papilionoideae</taxon>
        <taxon>50 kb inversion clade</taxon>
        <taxon>NPAAA clade</taxon>
        <taxon>Hologalegina</taxon>
        <taxon>IRL clade</taxon>
        <taxon>Trifolieae</taxon>
        <taxon>Trifolium</taxon>
    </lineage>
</organism>
<reference evidence="2 3" key="1">
    <citation type="journal article" date="2018" name="Front. Plant Sci.">
        <title>Red Clover (Trifolium pratense) and Zigzag Clover (T. medium) - A Picture of Genomic Similarities and Differences.</title>
        <authorList>
            <person name="Dluhosova J."/>
            <person name="Istvanek J."/>
            <person name="Nedelnik J."/>
            <person name="Repkova J."/>
        </authorList>
    </citation>
    <scope>NUCLEOTIDE SEQUENCE [LARGE SCALE GENOMIC DNA]</scope>
    <source>
        <strain evidence="3">cv. 10/8</strain>
        <tissue evidence="2">Leaf</tissue>
    </source>
</reference>